<keyword evidence="3" id="KW-0496">Mitochondrion</keyword>
<comment type="caution">
    <text evidence="6">The sequence shown here is derived from an EMBL/GenBank/DDBJ whole genome shotgun (WGS) entry which is preliminary data.</text>
</comment>
<dbReference type="InterPro" id="IPR005651">
    <property type="entry name" value="Trm112-like"/>
</dbReference>
<proteinExistence type="inferred from homology"/>
<organism evidence="6 7">
    <name type="scientific">Gambusia affinis</name>
    <name type="common">Western mosquitofish</name>
    <name type="synonym">Heterandria affinis</name>
    <dbReference type="NCBI Taxonomy" id="33528"/>
    <lineage>
        <taxon>Eukaryota</taxon>
        <taxon>Metazoa</taxon>
        <taxon>Chordata</taxon>
        <taxon>Craniata</taxon>
        <taxon>Vertebrata</taxon>
        <taxon>Euteleostomi</taxon>
        <taxon>Actinopterygii</taxon>
        <taxon>Neopterygii</taxon>
        <taxon>Teleostei</taxon>
        <taxon>Neoteleostei</taxon>
        <taxon>Acanthomorphata</taxon>
        <taxon>Ovalentaria</taxon>
        <taxon>Atherinomorphae</taxon>
        <taxon>Cyprinodontiformes</taxon>
        <taxon>Poeciliidae</taxon>
        <taxon>Poeciliinae</taxon>
        <taxon>Gambusia</taxon>
    </lineage>
</organism>
<accession>A0A315VP30</accession>
<evidence type="ECO:0000256" key="4">
    <source>
        <dbReference type="ARBA" id="ARBA00038479"/>
    </source>
</evidence>
<dbReference type="PANTHER" id="PTHR33505:SF4">
    <property type="entry name" value="PROTEIN PREY, MITOCHONDRIAL"/>
    <property type="match status" value="1"/>
</dbReference>
<sequence>MKSFELLVLEHLKNITDPLCFLSLGPLQFAYQAKKSTDDAVNSGLHFRLHHLGLPGCISRSQALCLRWQGNVLTTRGKEEEQREKRGAQEQERRILFILYRDVLDCIRLKPTLLAGEEPAQRSVLVMLKNVLSRLATQTGRVHRHVNRVSSIQTLTACRVSVRSFAEVKDEVQLSFDSSLLEVLVCPLSKKPLRYDANTNELINEELGIAYPIVDGIPNMIPQEARLIQKDTQTPSTPAE</sequence>
<dbReference type="Gene3D" id="2.20.25.10">
    <property type="match status" value="1"/>
</dbReference>
<evidence type="ECO:0000256" key="2">
    <source>
        <dbReference type="ARBA" id="ARBA00022946"/>
    </source>
</evidence>
<evidence type="ECO:0000256" key="1">
    <source>
        <dbReference type="ARBA" id="ARBA00004173"/>
    </source>
</evidence>
<dbReference type="GO" id="GO:0005739">
    <property type="term" value="C:mitochondrion"/>
    <property type="evidence" value="ECO:0007669"/>
    <property type="project" value="UniProtKB-SubCell"/>
</dbReference>
<dbReference type="PANTHER" id="PTHR33505">
    <property type="entry name" value="ZGC:162634"/>
    <property type="match status" value="1"/>
</dbReference>
<protein>
    <recommendedName>
        <fullName evidence="5">Protein preY, mitochondrial</fullName>
    </recommendedName>
</protein>
<dbReference type="Proteomes" id="UP000250572">
    <property type="component" value="Unassembled WGS sequence"/>
</dbReference>
<evidence type="ECO:0000256" key="5">
    <source>
        <dbReference type="ARBA" id="ARBA00040939"/>
    </source>
</evidence>
<dbReference type="STRING" id="33528.ENSGAFP00000032560"/>
<comment type="subcellular location">
    <subcellularLocation>
        <location evidence="1">Mitochondrion</location>
    </subcellularLocation>
</comment>
<evidence type="ECO:0000313" key="7">
    <source>
        <dbReference type="Proteomes" id="UP000250572"/>
    </source>
</evidence>
<dbReference type="EMBL" id="NHOQ01001396">
    <property type="protein sequence ID" value="PWA24879.1"/>
    <property type="molecule type" value="Genomic_DNA"/>
</dbReference>
<dbReference type="Pfam" id="PF03966">
    <property type="entry name" value="Trm112p"/>
    <property type="match status" value="1"/>
</dbReference>
<gene>
    <name evidence="6" type="ORF">CCH79_00010144</name>
</gene>
<dbReference type="AlphaFoldDB" id="A0A315VP30"/>
<dbReference type="HAMAP" id="MF_01187">
    <property type="entry name" value="UPF0434"/>
    <property type="match status" value="1"/>
</dbReference>
<dbReference type="SUPFAM" id="SSF158997">
    <property type="entry name" value="Trm112p-like"/>
    <property type="match status" value="1"/>
</dbReference>
<evidence type="ECO:0000256" key="3">
    <source>
        <dbReference type="ARBA" id="ARBA00023128"/>
    </source>
</evidence>
<evidence type="ECO:0000313" key="6">
    <source>
        <dbReference type="EMBL" id="PWA24879.1"/>
    </source>
</evidence>
<comment type="similarity">
    <text evidence="4">Belongs to the PREY family.</text>
</comment>
<keyword evidence="7" id="KW-1185">Reference proteome</keyword>
<dbReference type="FunFam" id="2.20.25.10:FF:000017">
    <property type="entry name" value="protein preY, mitochondrial"/>
    <property type="match status" value="1"/>
</dbReference>
<keyword evidence="2" id="KW-0809">Transit peptide</keyword>
<reference evidence="6 7" key="1">
    <citation type="journal article" date="2018" name="G3 (Bethesda)">
        <title>A High-Quality Reference Genome for the Invasive Mosquitofish Gambusia affinis Using a Chicago Library.</title>
        <authorList>
            <person name="Hoffberg S.L."/>
            <person name="Troendle N.J."/>
            <person name="Glenn T.C."/>
            <person name="Mahmud O."/>
            <person name="Louha S."/>
            <person name="Chalopin D."/>
            <person name="Bennetzen J.L."/>
            <person name="Mauricio R."/>
        </authorList>
    </citation>
    <scope>NUCLEOTIDE SEQUENCE [LARGE SCALE GENOMIC DNA]</scope>
    <source>
        <strain evidence="6">NE01/NJP1002.9</strain>
        <tissue evidence="6">Muscle</tissue>
    </source>
</reference>
<name>A0A315VP30_GAMAF</name>